<dbReference type="AlphaFoldDB" id="A0A9P7BJW4"/>
<comment type="caution">
    <text evidence="2">The sequence shown here is derived from an EMBL/GenBank/DDBJ whole genome shotgun (WGS) entry which is preliminary data.</text>
</comment>
<accession>A0A9P7BJW4</accession>
<sequence length="74" mass="8029">MAGRLKSKSPGLKLDLNASLSDTTGEETDTSNWRQDIARLVQHHDDDNNSDLKPNDVEPIQRLGEGAADNDSGP</sequence>
<evidence type="ECO:0000313" key="2">
    <source>
        <dbReference type="EMBL" id="KAG1290889.1"/>
    </source>
</evidence>
<keyword evidence="3" id="KW-1185">Reference proteome</keyword>
<name>A0A9P7BJW4_RHIOR</name>
<dbReference type="Proteomes" id="UP000716291">
    <property type="component" value="Unassembled WGS sequence"/>
</dbReference>
<protein>
    <submittedName>
        <fullName evidence="2">Uncharacterized protein</fullName>
    </submittedName>
</protein>
<dbReference type="EMBL" id="JAANQT010006618">
    <property type="protein sequence ID" value="KAG1290889.1"/>
    <property type="molecule type" value="Genomic_DNA"/>
</dbReference>
<proteinExistence type="predicted"/>
<feature type="region of interest" description="Disordered" evidence="1">
    <location>
        <begin position="1"/>
        <end position="74"/>
    </location>
</feature>
<evidence type="ECO:0000313" key="3">
    <source>
        <dbReference type="Proteomes" id="UP000716291"/>
    </source>
</evidence>
<evidence type="ECO:0000256" key="1">
    <source>
        <dbReference type="SAM" id="MobiDB-lite"/>
    </source>
</evidence>
<reference evidence="2" key="1">
    <citation type="journal article" date="2020" name="Microb. Genom.">
        <title>Genetic diversity of clinical and environmental Mucorales isolates obtained from an investigation of mucormycosis cases among solid organ transplant recipients.</title>
        <authorList>
            <person name="Nguyen M.H."/>
            <person name="Kaul D."/>
            <person name="Muto C."/>
            <person name="Cheng S.J."/>
            <person name="Richter R.A."/>
            <person name="Bruno V.M."/>
            <person name="Liu G."/>
            <person name="Beyhan S."/>
            <person name="Sundermann A.J."/>
            <person name="Mounaud S."/>
            <person name="Pasculle A.W."/>
            <person name="Nierman W.C."/>
            <person name="Driscoll E."/>
            <person name="Cumbie R."/>
            <person name="Clancy C.J."/>
            <person name="Dupont C.L."/>
        </authorList>
    </citation>
    <scope>NUCLEOTIDE SEQUENCE</scope>
    <source>
        <strain evidence="2">GL11</strain>
    </source>
</reference>
<gene>
    <name evidence="2" type="ORF">G6F64_013865</name>
</gene>
<organism evidence="2 3">
    <name type="scientific">Rhizopus oryzae</name>
    <name type="common">Mucormycosis agent</name>
    <name type="synonym">Rhizopus arrhizus var. delemar</name>
    <dbReference type="NCBI Taxonomy" id="64495"/>
    <lineage>
        <taxon>Eukaryota</taxon>
        <taxon>Fungi</taxon>
        <taxon>Fungi incertae sedis</taxon>
        <taxon>Mucoromycota</taxon>
        <taxon>Mucoromycotina</taxon>
        <taxon>Mucoromycetes</taxon>
        <taxon>Mucorales</taxon>
        <taxon>Mucorineae</taxon>
        <taxon>Rhizopodaceae</taxon>
        <taxon>Rhizopus</taxon>
    </lineage>
</organism>